<dbReference type="PANTHER" id="PTHR34383">
    <property type="entry name" value="POLYPHOSPHATE:AMP PHOSPHOTRANSFERASE-RELATED"/>
    <property type="match status" value="1"/>
</dbReference>
<dbReference type="EMBL" id="JAAGMN010003947">
    <property type="protein sequence ID" value="NEE12296.1"/>
    <property type="molecule type" value="Genomic_DNA"/>
</dbReference>
<dbReference type="InterPro" id="IPR022488">
    <property type="entry name" value="PPK2-related"/>
</dbReference>
<dbReference type="PANTHER" id="PTHR34383:SF1">
    <property type="entry name" value="ADP-POLYPHOSPHATE PHOSPHOTRANSFERASE"/>
    <property type="match status" value="1"/>
</dbReference>
<feature type="non-terminal residue" evidence="3">
    <location>
        <position position="208"/>
    </location>
</feature>
<evidence type="ECO:0000259" key="2">
    <source>
        <dbReference type="Pfam" id="PF03976"/>
    </source>
</evidence>
<proteinExistence type="predicted"/>
<gene>
    <name evidence="3" type="ORF">G3M58_38310</name>
</gene>
<comment type="caution">
    <text evidence="3">The sequence shown here is derived from an EMBL/GenBank/DDBJ whole genome shotgun (WGS) entry which is preliminary data.</text>
</comment>
<evidence type="ECO:0000256" key="1">
    <source>
        <dbReference type="SAM" id="MobiDB-lite"/>
    </source>
</evidence>
<keyword evidence="3" id="KW-0418">Kinase</keyword>
<sequence>MTRSAKRNGRSGTGGKAPGGTGGRTSGGSEGEAPGGTGNEASGGAGGRAGRDEPVSSGASERAARLGGPYLGGFGVVDSGDDDPVLVTPEGHARDAWREDYPYDRKLRRRDYDKAKRALQIELLKLQHWVKERDERLVILFEGRDAAGKGGTIKRFTEHLNPRGARVVALEKPTERERTQWYFQRYTAHLPSAGEIVLFDRSWYNRAG</sequence>
<organism evidence="3">
    <name type="scientific">Streptomyces sp. SID7499</name>
    <dbReference type="NCBI Taxonomy" id="2706086"/>
    <lineage>
        <taxon>Bacteria</taxon>
        <taxon>Bacillati</taxon>
        <taxon>Actinomycetota</taxon>
        <taxon>Actinomycetes</taxon>
        <taxon>Kitasatosporales</taxon>
        <taxon>Streptomycetaceae</taxon>
        <taxon>Streptomyces</taxon>
    </lineage>
</organism>
<dbReference type="GO" id="GO:0016301">
    <property type="term" value="F:kinase activity"/>
    <property type="evidence" value="ECO:0007669"/>
    <property type="project" value="UniProtKB-KW"/>
</dbReference>
<feature type="domain" description="Polyphosphate kinase-2-related" evidence="2">
    <location>
        <begin position="107"/>
        <end position="208"/>
    </location>
</feature>
<dbReference type="Gene3D" id="3.40.50.300">
    <property type="entry name" value="P-loop containing nucleotide triphosphate hydrolases"/>
    <property type="match status" value="1"/>
</dbReference>
<name>A0A6G3X3B7_9ACTN</name>
<dbReference type="Pfam" id="PF03976">
    <property type="entry name" value="PPK2"/>
    <property type="match status" value="1"/>
</dbReference>
<dbReference type="AlphaFoldDB" id="A0A6G3X3B7"/>
<accession>A0A6G3X3B7</accession>
<evidence type="ECO:0000313" key="3">
    <source>
        <dbReference type="EMBL" id="NEE12296.1"/>
    </source>
</evidence>
<feature type="region of interest" description="Disordered" evidence="1">
    <location>
        <begin position="1"/>
        <end position="64"/>
    </location>
</feature>
<dbReference type="SUPFAM" id="SSF52540">
    <property type="entry name" value="P-loop containing nucleoside triphosphate hydrolases"/>
    <property type="match status" value="1"/>
</dbReference>
<feature type="compositionally biased region" description="Gly residues" evidence="1">
    <location>
        <begin position="11"/>
        <end position="48"/>
    </location>
</feature>
<dbReference type="InterPro" id="IPR027417">
    <property type="entry name" value="P-loop_NTPase"/>
</dbReference>
<protein>
    <submittedName>
        <fullName evidence="3">Polyphosphate kinase 2</fullName>
    </submittedName>
</protein>
<keyword evidence="3" id="KW-0808">Transferase</keyword>
<reference evidence="3" key="1">
    <citation type="submission" date="2020-01" db="EMBL/GenBank/DDBJ databases">
        <title>Insect and environment-associated Actinomycetes.</title>
        <authorList>
            <person name="Currrie C."/>
            <person name="Chevrette M."/>
            <person name="Carlson C."/>
            <person name="Stubbendieck R."/>
            <person name="Wendt-Pienkowski E."/>
        </authorList>
    </citation>
    <scope>NUCLEOTIDE SEQUENCE</scope>
    <source>
        <strain evidence="3">SID7499</strain>
    </source>
</reference>